<dbReference type="RefSeq" id="WP_039631497.1">
    <property type="nucleotide sequence ID" value="NZ_AYSO01000014.1"/>
</dbReference>
<dbReference type="PANTHER" id="PTHR36434">
    <property type="entry name" value="MEMBRANE PROTEASE YUGP-RELATED"/>
    <property type="match status" value="1"/>
</dbReference>
<dbReference type="Proteomes" id="UP000031366">
    <property type="component" value="Unassembled WGS sequence"/>
</dbReference>
<keyword evidence="3" id="KW-1185">Reference proteome</keyword>
<comment type="caution">
    <text evidence="2">The sequence shown here is derived from an EMBL/GenBank/DDBJ whole genome shotgun (WGS) entry which is preliminary data.</text>
</comment>
<dbReference type="OrthoDB" id="9784298at2"/>
<dbReference type="AlphaFoldDB" id="A0A0C1U6K4"/>
<dbReference type="InterPro" id="IPR007395">
    <property type="entry name" value="Zn_peptidase_2"/>
</dbReference>
<sequence length="228" mass="25084">MFGYYYDPTMLILIPALIIAMWAQFNIKSTFNKYSKIYSSMGYRGKDVARIILDAHGLFDIPIEMVRGKLTDHYDPEKKVVRLSQEVYEGTSLASIGVAAHEIGHAIQHKENYGPIRLRTALVPIASLGSNASWILFFMGIIFSIKPLITAGIVLFSAVVLFQVVTLPVEFNASNRAIAVLQSKGILVGDEITGARKVLNAAALTYVAAVITALAQLARLILLSRRND</sequence>
<evidence type="ECO:0000256" key="1">
    <source>
        <dbReference type="SAM" id="Phobius"/>
    </source>
</evidence>
<dbReference type="PANTHER" id="PTHR36434:SF1">
    <property type="entry name" value="MEMBRANE PROTEASE YUGP-RELATED"/>
    <property type="match status" value="1"/>
</dbReference>
<keyword evidence="1" id="KW-0812">Transmembrane</keyword>
<dbReference type="EMBL" id="AYSO01000014">
    <property type="protein sequence ID" value="KIE47403.1"/>
    <property type="molecule type" value="Genomic_DNA"/>
</dbReference>
<dbReference type="Pfam" id="PF04298">
    <property type="entry name" value="Zn_peptidase_2"/>
    <property type="match status" value="1"/>
</dbReference>
<organism evidence="2 3">
    <name type="scientific">Clostridium argentinense CDC 2741</name>
    <dbReference type="NCBI Taxonomy" id="1418104"/>
    <lineage>
        <taxon>Bacteria</taxon>
        <taxon>Bacillati</taxon>
        <taxon>Bacillota</taxon>
        <taxon>Clostridia</taxon>
        <taxon>Eubacteriales</taxon>
        <taxon>Clostridiaceae</taxon>
        <taxon>Clostridium</taxon>
    </lineage>
</organism>
<feature type="transmembrane region" description="Helical" evidence="1">
    <location>
        <begin position="6"/>
        <end position="27"/>
    </location>
</feature>
<evidence type="ECO:0000313" key="3">
    <source>
        <dbReference type="Proteomes" id="UP000031366"/>
    </source>
</evidence>
<reference evidence="2 3" key="1">
    <citation type="journal article" date="2015" name="Infect. Genet. Evol.">
        <title>Genomic sequences of six botulinum neurotoxin-producing strains representing three clostridial species illustrate the mobility and diversity of botulinum neurotoxin genes.</title>
        <authorList>
            <person name="Smith T.J."/>
            <person name="Hill K.K."/>
            <person name="Xie G."/>
            <person name="Foley B.T."/>
            <person name="Williamson C.H."/>
            <person name="Foster J.T."/>
            <person name="Johnson S.L."/>
            <person name="Chertkov O."/>
            <person name="Teshima H."/>
            <person name="Gibbons H.S."/>
            <person name="Johnsky L.A."/>
            <person name="Karavis M.A."/>
            <person name="Smith L.A."/>
        </authorList>
    </citation>
    <scope>NUCLEOTIDE SEQUENCE [LARGE SCALE GENOMIC DNA]</scope>
    <source>
        <strain evidence="2 3">CDC 2741</strain>
    </source>
</reference>
<gene>
    <name evidence="2" type="ORF">U732_3068</name>
</gene>
<name>A0A0C1U6K4_9CLOT</name>
<dbReference type="STRING" id="29341.RSJ17_09035"/>
<protein>
    <submittedName>
        <fullName evidence="2">Neutral zinc metallopeptidase family protein</fullName>
    </submittedName>
</protein>
<feature type="transmembrane region" description="Helical" evidence="1">
    <location>
        <begin position="134"/>
        <end position="162"/>
    </location>
</feature>
<accession>A0A0C1U6K4</accession>
<keyword evidence="1" id="KW-1133">Transmembrane helix</keyword>
<evidence type="ECO:0000313" key="2">
    <source>
        <dbReference type="EMBL" id="KIE47403.1"/>
    </source>
</evidence>
<feature type="transmembrane region" description="Helical" evidence="1">
    <location>
        <begin position="203"/>
        <end position="222"/>
    </location>
</feature>
<proteinExistence type="predicted"/>
<keyword evidence="1" id="KW-0472">Membrane</keyword>